<dbReference type="NCBIfam" id="TIGR01549">
    <property type="entry name" value="HAD-SF-IA-v1"/>
    <property type="match status" value="1"/>
</dbReference>
<dbReference type="InterPro" id="IPR023214">
    <property type="entry name" value="HAD_sf"/>
</dbReference>
<dbReference type="InterPro" id="IPR036412">
    <property type="entry name" value="HAD-like_sf"/>
</dbReference>
<dbReference type="Pfam" id="PF00702">
    <property type="entry name" value="Hydrolase"/>
    <property type="match status" value="1"/>
</dbReference>
<dbReference type="Gene3D" id="1.10.150.240">
    <property type="entry name" value="Putative phosphatase, domain 2"/>
    <property type="match status" value="1"/>
</dbReference>
<evidence type="ECO:0000256" key="3">
    <source>
        <dbReference type="ARBA" id="ARBA00022801"/>
    </source>
</evidence>
<dbReference type="Gene3D" id="3.40.50.1000">
    <property type="entry name" value="HAD superfamily/HAD-like"/>
    <property type="match status" value="1"/>
</dbReference>
<dbReference type="PANTHER" id="PTHR46470:SF2">
    <property type="entry name" value="GLYCERALDEHYDE 3-PHOSPHATE PHOSPHATASE"/>
    <property type="match status" value="1"/>
</dbReference>
<reference evidence="5 6" key="1">
    <citation type="submission" date="2023-07" db="EMBL/GenBank/DDBJ databases">
        <title>Sorghum-associated microbial communities from plants grown in Nebraska, USA.</title>
        <authorList>
            <person name="Schachtman D."/>
        </authorList>
    </citation>
    <scope>NUCLEOTIDE SEQUENCE [LARGE SCALE GENOMIC DNA]</scope>
    <source>
        <strain evidence="5 6">BE211</strain>
    </source>
</reference>
<evidence type="ECO:0000256" key="1">
    <source>
        <dbReference type="ARBA" id="ARBA00001946"/>
    </source>
</evidence>
<dbReference type="GO" id="GO:0016787">
    <property type="term" value="F:hydrolase activity"/>
    <property type="evidence" value="ECO:0007669"/>
    <property type="project" value="UniProtKB-KW"/>
</dbReference>
<accession>A0ABU1TWB2</accession>
<evidence type="ECO:0000256" key="2">
    <source>
        <dbReference type="ARBA" id="ARBA00022723"/>
    </source>
</evidence>
<dbReference type="InterPro" id="IPR023198">
    <property type="entry name" value="PGP-like_dom2"/>
</dbReference>
<organism evidence="5 6">
    <name type="scientific">Fictibacillus barbaricus</name>
    <dbReference type="NCBI Taxonomy" id="182136"/>
    <lineage>
        <taxon>Bacteria</taxon>
        <taxon>Bacillati</taxon>
        <taxon>Bacillota</taxon>
        <taxon>Bacilli</taxon>
        <taxon>Bacillales</taxon>
        <taxon>Fictibacillaceae</taxon>
        <taxon>Fictibacillus</taxon>
    </lineage>
</organism>
<keyword evidence="3 5" id="KW-0378">Hydrolase</keyword>
<dbReference type="SUPFAM" id="SSF56784">
    <property type="entry name" value="HAD-like"/>
    <property type="match status" value="1"/>
</dbReference>
<keyword evidence="4" id="KW-0460">Magnesium</keyword>
<evidence type="ECO:0000256" key="4">
    <source>
        <dbReference type="ARBA" id="ARBA00022842"/>
    </source>
</evidence>
<dbReference type="SFLD" id="SFLDS00003">
    <property type="entry name" value="Haloacid_Dehalogenase"/>
    <property type="match status" value="1"/>
</dbReference>
<sequence length="228" mass="26060">MIKAIFFDLYETLITEWKDEVKKAVYSTNDLGLDPKVFKQEWDSRRAMRMDGTFPDHQSVLRDILSVYGKKIDNKVIEEVHQERVRAKAVPFQEMHPEVIELLKQLKTLNIKLGLISNCAPEEIMSWNTCKLPNYFDTVIFSYEAKCAKPSPQIYHIACEKLGVTPQESIFVGDGGSDELYGARDAGIQAFQAAWFLPSHMSERNKDFPKLTNPLDLLAQESIKSISV</sequence>
<name>A0ABU1TWB2_9BACL</name>
<dbReference type="SFLD" id="SFLDG01129">
    <property type="entry name" value="C1.5:_HAD__Beta-PGM__Phosphata"/>
    <property type="match status" value="1"/>
</dbReference>
<dbReference type="NCBIfam" id="TIGR01509">
    <property type="entry name" value="HAD-SF-IA-v3"/>
    <property type="match status" value="1"/>
</dbReference>
<proteinExistence type="predicted"/>
<comment type="caution">
    <text evidence="5">The sequence shown here is derived from an EMBL/GenBank/DDBJ whole genome shotgun (WGS) entry which is preliminary data.</text>
</comment>
<protein>
    <submittedName>
        <fullName evidence="5">Hydrolase of the HAD superfamily</fullName>
    </submittedName>
</protein>
<evidence type="ECO:0000313" key="5">
    <source>
        <dbReference type="EMBL" id="MDR7071498.1"/>
    </source>
</evidence>
<dbReference type="InterPro" id="IPR051400">
    <property type="entry name" value="HAD-like_hydrolase"/>
</dbReference>
<dbReference type="InterPro" id="IPR006439">
    <property type="entry name" value="HAD-SF_hydro_IA"/>
</dbReference>
<dbReference type="RefSeq" id="WP_310256079.1">
    <property type="nucleotide sequence ID" value="NZ_JAVDWA010000001.1"/>
</dbReference>
<keyword evidence="6" id="KW-1185">Reference proteome</keyword>
<gene>
    <name evidence="5" type="ORF">J2X07_000473</name>
</gene>
<evidence type="ECO:0000313" key="6">
    <source>
        <dbReference type="Proteomes" id="UP001258181"/>
    </source>
</evidence>
<dbReference type="PANTHER" id="PTHR46470">
    <property type="entry name" value="N-ACYLNEURAMINATE-9-PHOSPHATASE"/>
    <property type="match status" value="1"/>
</dbReference>
<dbReference type="EMBL" id="JAVDWA010000001">
    <property type="protein sequence ID" value="MDR7071498.1"/>
    <property type="molecule type" value="Genomic_DNA"/>
</dbReference>
<keyword evidence="2" id="KW-0479">Metal-binding</keyword>
<comment type="cofactor">
    <cofactor evidence="1">
        <name>Mg(2+)</name>
        <dbReference type="ChEBI" id="CHEBI:18420"/>
    </cofactor>
</comment>
<dbReference type="Proteomes" id="UP001258181">
    <property type="component" value="Unassembled WGS sequence"/>
</dbReference>